<organism evidence="1 2">
    <name type="scientific">Rangifer tarandus platyrhynchus</name>
    <name type="common">Svalbard reindeer</name>
    <dbReference type="NCBI Taxonomy" id="3082113"/>
    <lineage>
        <taxon>Eukaryota</taxon>
        <taxon>Metazoa</taxon>
        <taxon>Chordata</taxon>
        <taxon>Craniata</taxon>
        <taxon>Vertebrata</taxon>
        <taxon>Euteleostomi</taxon>
        <taxon>Mammalia</taxon>
        <taxon>Eutheria</taxon>
        <taxon>Laurasiatheria</taxon>
        <taxon>Artiodactyla</taxon>
        <taxon>Ruminantia</taxon>
        <taxon>Pecora</taxon>
        <taxon>Cervidae</taxon>
        <taxon>Odocoileinae</taxon>
        <taxon>Rangifer</taxon>
    </lineage>
</organism>
<reference evidence="1" key="1">
    <citation type="submission" date="2023-05" db="EMBL/GenBank/DDBJ databases">
        <authorList>
            <consortium name="ELIXIR-Norway"/>
        </authorList>
    </citation>
    <scope>NUCLEOTIDE SEQUENCE</scope>
</reference>
<dbReference type="EMBL" id="OX596100">
    <property type="protein sequence ID" value="CAI9696234.1"/>
    <property type="molecule type" value="Genomic_DNA"/>
</dbReference>
<evidence type="ECO:0000313" key="2">
    <source>
        <dbReference type="Proteomes" id="UP001162501"/>
    </source>
</evidence>
<protein>
    <submittedName>
        <fullName evidence="1">Uncharacterized protein</fullName>
    </submittedName>
</protein>
<accession>A0ACB0E731</accession>
<gene>
    <name evidence="1" type="ORF">MRATA1EN3_LOCUS7447</name>
</gene>
<proteinExistence type="predicted"/>
<dbReference type="Proteomes" id="UP001162501">
    <property type="component" value="Chromosome 16"/>
</dbReference>
<name>A0ACB0E731_RANTA</name>
<sequence>MYFNYQPPDRLPGAVALAAILQALEKRASMVFDQRALSLHKKLVDEAAEQGEAPKIQEEAGEAGCWRSEATDFVDPSLGLRIPGPSCGCPAPCSAHYPSPGCSFLSSIPSTPRFLSSTGSCLVVESHSSENEDTHLPLTTWALSFSETPWSEESKGTDGTDLRSEQDEFKMLKGRDRNRQDTNAVLLLSFVQWAVVNLENCSEKIPQGVDLRRLVIHNDHKVFDHSFGPKPVLPKIQFSLAEDGIVCKEEKLPGILVQHGVWNRLSGTLGTEVYRLLFHGTHAQMTQKLMGITLP</sequence>
<evidence type="ECO:0000313" key="1">
    <source>
        <dbReference type="EMBL" id="CAI9696234.1"/>
    </source>
</evidence>